<reference evidence="4" key="1">
    <citation type="journal article" date="2014" name="PLoS ONE">
        <title>Transcriptome-Based Identification of ABC Transporters in the Western Tarnished Plant Bug Lygus hesperus.</title>
        <authorList>
            <person name="Hull J.J."/>
            <person name="Chaney K."/>
            <person name="Geib S.M."/>
            <person name="Fabrick J.A."/>
            <person name="Brent C.S."/>
            <person name="Walsh D."/>
            <person name="Lavine L.C."/>
        </authorList>
    </citation>
    <scope>NUCLEOTIDE SEQUENCE</scope>
</reference>
<evidence type="ECO:0000256" key="1">
    <source>
        <dbReference type="ARBA" id="ARBA00022741"/>
    </source>
</evidence>
<protein>
    <submittedName>
        <fullName evidence="4">Developmentally-regulated GTP-binding protein 1</fullName>
    </submittedName>
</protein>
<dbReference type="Pfam" id="PF02824">
    <property type="entry name" value="TGS"/>
    <property type="match status" value="1"/>
</dbReference>
<evidence type="ECO:0000313" key="4">
    <source>
        <dbReference type="EMBL" id="JAG13225.1"/>
    </source>
</evidence>
<dbReference type="InterPro" id="IPR012675">
    <property type="entry name" value="Beta-grasp_dom_sf"/>
</dbReference>
<dbReference type="GO" id="GO:0005525">
    <property type="term" value="F:GTP binding"/>
    <property type="evidence" value="ECO:0007669"/>
    <property type="project" value="UniProtKB-KW"/>
</dbReference>
<dbReference type="GO" id="GO:0003924">
    <property type="term" value="F:GTPase activity"/>
    <property type="evidence" value="ECO:0007669"/>
    <property type="project" value="InterPro"/>
</dbReference>
<dbReference type="SUPFAM" id="SSF81271">
    <property type="entry name" value="TGS-like"/>
    <property type="match status" value="1"/>
</dbReference>
<sequence>MVTTLKLTHLDRDLVTTILREYKISNAEVVLRCDATVDELIDTIEANRVYVPALYVLNKIDAITIEELDLLTKVPHYVPICADKCWNLDELREKIWEYLKMIRVYTKPRGQIPDYTSPVVLPSSHCAVEDFCKHIHKSMMEKFKYARVWGSSVKHNPQKVGKEHVLADEDVVQIIKRV</sequence>
<dbReference type="PANTHER" id="PTHR43127">
    <property type="entry name" value="DEVELOPMENTALLY-REGULATED GTP-BINDING PROTEIN 2"/>
    <property type="match status" value="1"/>
</dbReference>
<dbReference type="Gene3D" id="3.10.20.30">
    <property type="match status" value="1"/>
</dbReference>
<accession>A0A0A9X818</accession>
<dbReference type="EMBL" id="GBHO01030379">
    <property type="protein sequence ID" value="JAG13225.1"/>
    <property type="molecule type" value="Transcribed_RNA"/>
</dbReference>
<keyword evidence="1" id="KW-0547">Nucleotide-binding</keyword>
<dbReference type="InterPro" id="IPR012676">
    <property type="entry name" value="TGS-like"/>
</dbReference>
<reference evidence="4" key="2">
    <citation type="submission" date="2014-07" db="EMBL/GenBank/DDBJ databases">
        <authorList>
            <person name="Hull J."/>
        </authorList>
    </citation>
    <scope>NUCLEOTIDE SEQUENCE</scope>
</reference>
<name>A0A0A9X818_LYGHE</name>
<dbReference type="CDD" id="cd17230">
    <property type="entry name" value="TGS_DRG1"/>
    <property type="match status" value="1"/>
</dbReference>
<proteinExistence type="predicted"/>
<gene>
    <name evidence="4" type="primary">drg1</name>
    <name evidence="4" type="ORF">CM83_948</name>
</gene>
<organism evidence="4">
    <name type="scientific">Lygus hesperus</name>
    <name type="common">Western plant bug</name>
    <dbReference type="NCBI Taxonomy" id="30085"/>
    <lineage>
        <taxon>Eukaryota</taxon>
        <taxon>Metazoa</taxon>
        <taxon>Ecdysozoa</taxon>
        <taxon>Arthropoda</taxon>
        <taxon>Hexapoda</taxon>
        <taxon>Insecta</taxon>
        <taxon>Pterygota</taxon>
        <taxon>Neoptera</taxon>
        <taxon>Paraneoptera</taxon>
        <taxon>Hemiptera</taxon>
        <taxon>Heteroptera</taxon>
        <taxon>Panheteroptera</taxon>
        <taxon>Cimicomorpha</taxon>
        <taxon>Miridae</taxon>
        <taxon>Mirini</taxon>
        <taxon>Lygus</taxon>
    </lineage>
</organism>
<dbReference type="InterPro" id="IPR045001">
    <property type="entry name" value="DRG"/>
</dbReference>
<feature type="domain" description="TGS" evidence="3">
    <location>
        <begin position="100"/>
        <end position="176"/>
    </location>
</feature>
<keyword evidence="2" id="KW-0342">GTP-binding</keyword>
<dbReference type="InterPro" id="IPR004095">
    <property type="entry name" value="TGS"/>
</dbReference>
<dbReference type="PROSITE" id="PS51880">
    <property type="entry name" value="TGS"/>
    <property type="match status" value="1"/>
</dbReference>
<dbReference type="SUPFAM" id="SSF52540">
    <property type="entry name" value="P-loop containing nucleoside triphosphate hydrolases"/>
    <property type="match status" value="1"/>
</dbReference>
<dbReference type="AlphaFoldDB" id="A0A0A9X818"/>
<dbReference type="Pfam" id="PF16897">
    <property type="entry name" value="MMR_HSR1_Xtn"/>
    <property type="match status" value="1"/>
</dbReference>
<evidence type="ECO:0000256" key="2">
    <source>
        <dbReference type="ARBA" id="ARBA00023134"/>
    </source>
</evidence>
<dbReference type="FunFam" id="3.10.20.30:FF:000003">
    <property type="entry name" value="Developmentally-regulated GTP-binding protein 1"/>
    <property type="match status" value="1"/>
</dbReference>
<dbReference type="InterPro" id="IPR027417">
    <property type="entry name" value="P-loop_NTPase"/>
</dbReference>
<evidence type="ECO:0000259" key="3">
    <source>
        <dbReference type="PROSITE" id="PS51880"/>
    </source>
</evidence>
<dbReference type="InterPro" id="IPR031662">
    <property type="entry name" value="GTP-binding_2"/>
</dbReference>
<dbReference type="Gene3D" id="6.10.140.1070">
    <property type="match status" value="1"/>
</dbReference>